<comment type="caution">
    <text evidence="3">The sequence shown here is derived from an EMBL/GenBank/DDBJ whole genome shotgun (WGS) entry which is preliminary data.</text>
</comment>
<dbReference type="RefSeq" id="WP_080323394.1">
    <property type="nucleotide sequence ID" value="NZ_JYMX02000008.1"/>
</dbReference>
<reference evidence="3 4" key="2">
    <citation type="journal article" date="2017" name="Front. Microbiol.">
        <title>Genomics Reveals a Unique Clone of Burkholderia cenocepacia Harboring an Actively Excising Novel Genomic Island.</title>
        <authorList>
            <person name="Patil P.P."/>
            <person name="Mali S."/>
            <person name="Midha S."/>
            <person name="Gautam V."/>
            <person name="Dash L."/>
            <person name="Kumar S."/>
            <person name="Shastri J."/>
            <person name="Singhal L."/>
            <person name="Patil P.B."/>
        </authorList>
    </citation>
    <scope>NUCLEOTIDE SEQUENCE [LARGE SCALE GENOMIC DNA]</scope>
    <source>
        <strain evidence="3 4">BC-19</strain>
    </source>
</reference>
<dbReference type="Proteomes" id="UP000191686">
    <property type="component" value="Unassembled WGS sequence"/>
</dbReference>
<dbReference type="AlphaFoldDB" id="A0ABD4UDN4"/>
<gene>
    <name evidence="3" type="ORF">UE95_012630</name>
</gene>
<feature type="domain" description="TrwC relaxase" evidence="2">
    <location>
        <begin position="70"/>
        <end position="372"/>
    </location>
</feature>
<feature type="compositionally biased region" description="Low complexity" evidence="1">
    <location>
        <begin position="1162"/>
        <end position="1187"/>
    </location>
</feature>
<sequence length="1198" mass="135932">MPYLVKLLNIMNDPEYKEYLSASAAYYVEQMKRAVSTHLPHLDVSKLDYNNLPEEVLAVIDKIPFKVNVMGNLAKTMGLDKVVMTPELLNHVLNGYLPVDVLPENSHLRAYAIKTELGNMLPLNNNKSKIVDGQYVANGEKRVSTEMLTTLGKRESIYLMSLAMDDPDVLRQAQEDHQREMSAHFLPELERLARIRIQDETGETVPADAFQLAVISVMHIEERAGQIHIHWHDQIVNTAMSADGRLFALDADDIYKAKHYLDSIYQGVRKDGMEQRYNVRYQPVYVKKDANNEHLPDNERVIASYDLASDIVPDEVVEHFSKRGDEIAQELKRLGLADTPQAREVAQKSSRSDKAEISPYEYLEIWREEFKKVGYKAQRYAIPLNNKTEEPAISNEQTSMNFQRKHHEEKMARHVAVYENLGKPSNKKISARLAKKKSKQQKQELHALKMAHIQSVLKDVEVAPLVKSFNDKTGTVAFNIHQFRAHNIKQLLNTCSTGRAREIAEAIVEDQCVLYMDPKNPHYDEIMAYSRGEITDPQKKRQAEIKFQRHAEFITKPVIEAHNRIYKGALARKDETQFIIDQRIINKHIMLYEKRKGFTLSADQIELINVGAKSPGAFLTAIGEAGTGKTTAAEVLAAIWKECGYRVIATSISSEATKGIGKSINAAPEDCMNTTVLQRGLDEGKIKLDEKTIVLWDEAAMGDIFTYDKIFAHVNKAKAKCVMMGDPNQVQPIGAGNIFKFLNEKFISASLTSVNRQNTKEKREVGKLWRVGKALDALEKYKEWGWIEEASNIQVAWEKAATNYVNNVIAEQPISMTSMADTNVDNDSINALIKQKFRDLWVEAHSTGVSEERRKLLLERGALNPQAETHKLKCSDDIEREFSVGDKVVFFKATKANNANPDDARINNSQTGRVKYFSKMMSGRMAAVCIELDEIDPRTKEKRLVFLSSEKLMNIRHGWSGTVYKAQGGSFDKTVRVPSISTPLNAFIEYVASTRFKDEHRLIIPAELKDKWLRQSYEYEISEKQALKLKWLKDHKAVDVPDLAYESYGHAAKFLAKHKDTHQPGNPWTIADEYADLIKRLSELPYKKNVSDYVEVPNGLDLLKNLMTNRVKEYEFFNAHTDDLTPVAKPKPANREFTRDSSAAIHVKAAAAVRKPKKKVRPIVATPEAQKTPQNVPTPQTPAPTTKQAKKNVQVLKR</sequence>
<evidence type="ECO:0000256" key="1">
    <source>
        <dbReference type="SAM" id="MobiDB-lite"/>
    </source>
</evidence>
<dbReference type="Gene3D" id="2.30.30.940">
    <property type="match status" value="1"/>
</dbReference>
<dbReference type="Gene3D" id="3.40.50.300">
    <property type="entry name" value="P-loop containing nucleotide triphosphate hydrolases"/>
    <property type="match status" value="2"/>
</dbReference>
<evidence type="ECO:0000313" key="4">
    <source>
        <dbReference type="Proteomes" id="UP000191686"/>
    </source>
</evidence>
<feature type="region of interest" description="Disordered" evidence="1">
    <location>
        <begin position="1153"/>
        <end position="1198"/>
    </location>
</feature>
<evidence type="ECO:0000313" key="3">
    <source>
        <dbReference type="EMBL" id="MCW3712134.1"/>
    </source>
</evidence>
<dbReference type="InterPro" id="IPR014862">
    <property type="entry name" value="TrwC"/>
</dbReference>
<accession>A0ABD4UDN4</accession>
<name>A0ABD4UDN4_9BURK</name>
<reference evidence="3 4" key="1">
    <citation type="journal article" date="2017" name="Front. Microbiol.">
        <title>Genomics reveals a unique clone of Burkholderia cenocepacia harbouring an actively excising novel genomic island.</title>
        <authorList>
            <person name="Patil P."/>
            <person name="Mali S."/>
            <person name="Midha S."/>
            <person name="Gautam V."/>
            <person name="Dash L."/>
            <person name="Kumar S."/>
            <person name="Shastri J."/>
            <person name="Singhal L."/>
            <person name="Patil P.B."/>
        </authorList>
    </citation>
    <scope>NUCLEOTIDE SEQUENCE [LARGE SCALE GENOMIC DNA]</scope>
    <source>
        <strain evidence="3 4">BC-19</strain>
    </source>
</reference>
<dbReference type="SUPFAM" id="SSF52540">
    <property type="entry name" value="P-loop containing nucleoside triphosphate hydrolases"/>
    <property type="match status" value="2"/>
</dbReference>
<organism evidence="3 4">
    <name type="scientific">Burkholderia cenocepacia</name>
    <dbReference type="NCBI Taxonomy" id="95486"/>
    <lineage>
        <taxon>Bacteria</taxon>
        <taxon>Pseudomonadati</taxon>
        <taxon>Pseudomonadota</taxon>
        <taxon>Betaproteobacteria</taxon>
        <taxon>Burkholderiales</taxon>
        <taxon>Burkholderiaceae</taxon>
        <taxon>Burkholderia</taxon>
        <taxon>Burkholderia cepacia complex</taxon>
    </lineage>
</organism>
<dbReference type="InterPro" id="IPR027417">
    <property type="entry name" value="P-loop_NTPase"/>
</dbReference>
<dbReference type="Pfam" id="PF13604">
    <property type="entry name" value="AAA_30"/>
    <property type="match status" value="1"/>
</dbReference>
<dbReference type="EMBL" id="JYMX02000008">
    <property type="protein sequence ID" value="MCW3712134.1"/>
    <property type="molecule type" value="Genomic_DNA"/>
</dbReference>
<dbReference type="Pfam" id="PF08751">
    <property type="entry name" value="TrwC"/>
    <property type="match status" value="1"/>
</dbReference>
<proteinExistence type="predicted"/>
<evidence type="ECO:0000259" key="2">
    <source>
        <dbReference type="Pfam" id="PF08751"/>
    </source>
</evidence>
<protein>
    <submittedName>
        <fullName evidence="3">AAA family ATPase</fullName>
    </submittedName>
</protein>
<dbReference type="SUPFAM" id="SSF55464">
    <property type="entry name" value="Origin of replication-binding domain, RBD-like"/>
    <property type="match status" value="1"/>
</dbReference>